<accession>A0A0H1BAH0</accession>
<evidence type="ECO:0000313" key="2">
    <source>
        <dbReference type="EMBL" id="KLJ08103.1"/>
    </source>
</evidence>
<dbReference type="PANTHER" id="PTHR43092:SF2">
    <property type="entry name" value="HERCYNYLCYSTEINE SULFOXIDE LYASE"/>
    <property type="match status" value="1"/>
</dbReference>
<dbReference type="OrthoDB" id="5978656at2759"/>
<reference evidence="3" key="1">
    <citation type="journal article" date="2015" name="PLoS Genet.">
        <title>The dynamic genome and transcriptome of the human fungal pathogen Blastomyces and close relative Emmonsia.</title>
        <authorList>
            <person name="Munoz J.F."/>
            <person name="Gauthier G.M."/>
            <person name="Desjardins C.A."/>
            <person name="Gallo J.E."/>
            <person name="Holder J."/>
            <person name="Sullivan T.D."/>
            <person name="Marty A.J."/>
            <person name="Carmen J.C."/>
            <person name="Chen Z."/>
            <person name="Ding L."/>
            <person name="Gujja S."/>
            <person name="Magrini V."/>
            <person name="Misas E."/>
            <person name="Mitreva M."/>
            <person name="Priest M."/>
            <person name="Saif S."/>
            <person name="Whiston E.A."/>
            <person name="Young S."/>
            <person name="Zeng Q."/>
            <person name="Goldman W.E."/>
            <person name="Mardis E.R."/>
            <person name="Taylor J.W."/>
            <person name="McEwen J.G."/>
            <person name="Clay O.K."/>
            <person name="Klein B.S."/>
            <person name="Cuomo C.A."/>
        </authorList>
    </citation>
    <scope>NUCLEOTIDE SEQUENCE [LARGE SCALE GENOMIC DNA]</scope>
    <source>
        <strain evidence="3">UAMH 139</strain>
    </source>
</reference>
<evidence type="ECO:0000256" key="1">
    <source>
        <dbReference type="ARBA" id="ARBA00022898"/>
    </source>
</evidence>
<protein>
    <submittedName>
        <fullName evidence="2">Uncharacterized protein</fullName>
    </submittedName>
</protein>
<sequence>MATWGELKGEEVIMQYSTAIAKEGGQIVSLALGTEVMQNGDGTLTDCAFANVRLPLDYHVIASGDPAAAGQVEEWMSNVLVEKYETFMSFAFYDEQWWVRLNEQVYLDVSDFEWAADLWKKVCGRVMNGDWKT</sequence>
<evidence type="ECO:0000313" key="3">
    <source>
        <dbReference type="Proteomes" id="UP000053573"/>
    </source>
</evidence>
<keyword evidence="1" id="KW-0663">Pyridoxal phosphate</keyword>
<dbReference type="EMBL" id="LDEV01002663">
    <property type="protein sequence ID" value="KLJ08103.1"/>
    <property type="molecule type" value="Genomic_DNA"/>
</dbReference>
<dbReference type="AlphaFoldDB" id="A0A0H1BAH0"/>
<comment type="caution">
    <text evidence="2">The sequence shown here is derived from an EMBL/GenBank/DDBJ whole genome shotgun (WGS) entry which is preliminary data.</text>
</comment>
<name>A0A0H1BAH0_9EURO</name>
<dbReference type="Proteomes" id="UP000053573">
    <property type="component" value="Unassembled WGS sequence"/>
</dbReference>
<proteinExistence type="predicted"/>
<keyword evidence="3" id="KW-1185">Reference proteome</keyword>
<dbReference type="STRING" id="2060906.A0A0H1BAH0"/>
<organism evidence="2 3">
    <name type="scientific">Blastomyces silverae</name>
    <dbReference type="NCBI Taxonomy" id="2060906"/>
    <lineage>
        <taxon>Eukaryota</taxon>
        <taxon>Fungi</taxon>
        <taxon>Dikarya</taxon>
        <taxon>Ascomycota</taxon>
        <taxon>Pezizomycotina</taxon>
        <taxon>Eurotiomycetes</taxon>
        <taxon>Eurotiomycetidae</taxon>
        <taxon>Onygenales</taxon>
        <taxon>Ajellomycetaceae</taxon>
        <taxon>Blastomyces</taxon>
    </lineage>
</organism>
<gene>
    <name evidence="2" type="ORF">EMPG_16446</name>
</gene>
<dbReference type="PANTHER" id="PTHR43092">
    <property type="entry name" value="L-CYSTEINE DESULFHYDRASE"/>
    <property type="match status" value="1"/>
</dbReference>